<gene>
    <name evidence="2" type="ORF">F511_15750</name>
</gene>
<dbReference type="AlphaFoldDB" id="A0A2Z7BEQ0"/>
<accession>A0A2Z7BEQ0</accession>
<reference evidence="2 3" key="1">
    <citation type="journal article" date="2015" name="Proc. Natl. Acad. Sci. U.S.A.">
        <title>The resurrection genome of Boea hygrometrica: A blueprint for survival of dehydration.</title>
        <authorList>
            <person name="Xiao L."/>
            <person name="Yang G."/>
            <person name="Zhang L."/>
            <person name="Yang X."/>
            <person name="Zhao S."/>
            <person name="Ji Z."/>
            <person name="Zhou Q."/>
            <person name="Hu M."/>
            <person name="Wang Y."/>
            <person name="Chen M."/>
            <person name="Xu Y."/>
            <person name="Jin H."/>
            <person name="Xiao X."/>
            <person name="Hu G."/>
            <person name="Bao F."/>
            <person name="Hu Y."/>
            <person name="Wan P."/>
            <person name="Li L."/>
            <person name="Deng X."/>
            <person name="Kuang T."/>
            <person name="Xiang C."/>
            <person name="Zhu J.K."/>
            <person name="Oliver M.J."/>
            <person name="He Y."/>
        </authorList>
    </citation>
    <scope>NUCLEOTIDE SEQUENCE [LARGE SCALE GENOMIC DNA]</scope>
    <source>
        <strain evidence="3">cv. XS01</strain>
    </source>
</reference>
<organism evidence="2 3">
    <name type="scientific">Dorcoceras hygrometricum</name>
    <dbReference type="NCBI Taxonomy" id="472368"/>
    <lineage>
        <taxon>Eukaryota</taxon>
        <taxon>Viridiplantae</taxon>
        <taxon>Streptophyta</taxon>
        <taxon>Embryophyta</taxon>
        <taxon>Tracheophyta</taxon>
        <taxon>Spermatophyta</taxon>
        <taxon>Magnoliopsida</taxon>
        <taxon>eudicotyledons</taxon>
        <taxon>Gunneridae</taxon>
        <taxon>Pentapetalae</taxon>
        <taxon>asterids</taxon>
        <taxon>lamiids</taxon>
        <taxon>Lamiales</taxon>
        <taxon>Gesneriaceae</taxon>
        <taxon>Didymocarpoideae</taxon>
        <taxon>Trichosporeae</taxon>
        <taxon>Loxocarpinae</taxon>
        <taxon>Dorcoceras</taxon>
    </lineage>
</organism>
<dbReference type="Proteomes" id="UP000250235">
    <property type="component" value="Unassembled WGS sequence"/>
</dbReference>
<feature type="region of interest" description="Disordered" evidence="1">
    <location>
        <begin position="183"/>
        <end position="233"/>
    </location>
</feature>
<proteinExistence type="predicted"/>
<evidence type="ECO:0000313" key="3">
    <source>
        <dbReference type="Proteomes" id="UP000250235"/>
    </source>
</evidence>
<evidence type="ECO:0000256" key="1">
    <source>
        <dbReference type="SAM" id="MobiDB-lite"/>
    </source>
</evidence>
<dbReference type="EMBL" id="KV006423">
    <property type="protein sequence ID" value="KZV32585.1"/>
    <property type="molecule type" value="Genomic_DNA"/>
</dbReference>
<keyword evidence="3" id="KW-1185">Reference proteome</keyword>
<feature type="compositionally biased region" description="Polar residues" evidence="1">
    <location>
        <begin position="200"/>
        <end position="231"/>
    </location>
</feature>
<name>A0A2Z7BEQ0_9LAMI</name>
<sequence length="369" mass="41101">MGMGQRLLDTVCLDVCARGSDEQSIAEANLVSSDGSTVYRSPSPQLLFSNETEFDQPSVHIASSSMPSMSVSDPVVQIDFIQRPDSPNHTDSPMRFDSDDISLNATSNPQIPLPVGPTEFNASLNDLGTFIYSVLMILTVRYYQGSLHLTEVFEKPCYTETKPIDVRYKVFSKTIRGKLRAVKPAQGRSNQLRPIKPAWGNSNKLGKSQTKWGRSNQLGKVKTSRGNSNQLGKVKNSLGLSTQLGLKIKQFRAREGGNLLKKGRTAFDSWTYEPRLRNIAYAQKNNSLRFSDYNRKRLRLKVIINNTDLQGIAWASPADAYLSPADLNETPAMVKHDQSSPKGKQMRSNLNTNSNIQQLSDTHATYHVM</sequence>
<protein>
    <submittedName>
        <fullName evidence="2">Uncharacterized protein</fullName>
    </submittedName>
</protein>
<evidence type="ECO:0000313" key="2">
    <source>
        <dbReference type="EMBL" id="KZV32585.1"/>
    </source>
</evidence>